<dbReference type="AlphaFoldDB" id="A0A9E5MK05"/>
<dbReference type="Gene3D" id="2.40.10.10">
    <property type="entry name" value="Trypsin-like serine proteases"/>
    <property type="match status" value="2"/>
</dbReference>
<gene>
    <name evidence="1" type="ORF">G8770_04050</name>
</gene>
<dbReference type="PANTHER" id="PTHR43019:SF23">
    <property type="entry name" value="PROTEASE DO-LIKE 5, CHLOROPLASTIC"/>
    <property type="match status" value="1"/>
</dbReference>
<protein>
    <submittedName>
        <fullName evidence="1">Trypsin-like peptidase domain-containing protein</fullName>
    </submittedName>
</protein>
<dbReference type="PANTHER" id="PTHR43019">
    <property type="entry name" value="SERINE ENDOPROTEASE DEGS"/>
    <property type="match status" value="1"/>
</dbReference>
<dbReference type="InterPro" id="IPR009003">
    <property type="entry name" value="Peptidase_S1_PA"/>
</dbReference>
<evidence type="ECO:0000313" key="1">
    <source>
        <dbReference type="EMBL" id="NHO64717.1"/>
    </source>
</evidence>
<keyword evidence="2" id="KW-1185">Reference proteome</keyword>
<dbReference type="Pfam" id="PF13365">
    <property type="entry name" value="Trypsin_2"/>
    <property type="match status" value="1"/>
</dbReference>
<sequence length="245" mass="25709">MGGWSSAQAGSLPETLDKVRGSVIAVGTVTPARSLKRKGPPVKILATGFVVGNGRQVITNMHVLPETIDTDNGEVLVVFSGRGQAAKATSAKVRATDAEHDLALLELTGATLQPLVLASDDFVKEGSQVAFTGFPIGMVLGLYPVTSSAIISAVTPFILPTYSASNLSAEHIKSLKNPFEVYQLDAIAYPGNSGSPVYGIDDGRVIGVVNSVFVKGAKEGLLKTPSGITYAIPVRYVKKLMRENP</sequence>
<dbReference type="Proteomes" id="UP000787472">
    <property type="component" value="Unassembled WGS sequence"/>
</dbReference>
<dbReference type="SUPFAM" id="SSF50494">
    <property type="entry name" value="Trypsin-like serine proteases"/>
    <property type="match status" value="1"/>
</dbReference>
<dbReference type="InterPro" id="IPR043504">
    <property type="entry name" value="Peptidase_S1_PA_chymotrypsin"/>
</dbReference>
<evidence type="ECO:0000313" key="2">
    <source>
        <dbReference type="Proteomes" id="UP000787472"/>
    </source>
</evidence>
<comment type="caution">
    <text evidence="1">The sequence shown here is derived from an EMBL/GenBank/DDBJ whole genome shotgun (WGS) entry which is preliminary data.</text>
</comment>
<name>A0A9E5MK05_9GAMM</name>
<accession>A0A9E5MK05</accession>
<organism evidence="1 2">
    <name type="scientific">Pseudomaricurvus hydrocarbonicus</name>
    <dbReference type="NCBI Taxonomy" id="1470433"/>
    <lineage>
        <taxon>Bacteria</taxon>
        <taxon>Pseudomonadati</taxon>
        <taxon>Pseudomonadota</taxon>
        <taxon>Gammaproteobacteria</taxon>
        <taxon>Cellvibrionales</taxon>
        <taxon>Cellvibrionaceae</taxon>
        <taxon>Pseudomaricurvus</taxon>
    </lineage>
</organism>
<proteinExistence type="predicted"/>
<reference evidence="1" key="1">
    <citation type="submission" date="2020-03" db="EMBL/GenBank/DDBJ databases">
        <authorList>
            <person name="Guo F."/>
        </authorList>
    </citation>
    <scope>NUCLEOTIDE SEQUENCE</scope>
    <source>
        <strain evidence="1">JCM 30134</strain>
    </source>
</reference>
<dbReference type="EMBL" id="JAAONZ010000002">
    <property type="protein sequence ID" value="NHO64717.1"/>
    <property type="molecule type" value="Genomic_DNA"/>
</dbReference>